<gene>
    <name evidence="12" type="ORF">ABL78_4130</name>
</gene>
<dbReference type="VEuPathDB" id="TriTrypDB:Lsey_0115_0140"/>
<dbReference type="Proteomes" id="UP000038009">
    <property type="component" value="Unassembled WGS sequence"/>
</dbReference>
<keyword evidence="13" id="KW-1185">Reference proteome</keyword>
<feature type="transmembrane region" description="Helical" evidence="10">
    <location>
        <begin position="245"/>
        <end position="262"/>
    </location>
</feature>
<keyword evidence="4 10" id="KW-0813">Transport</keyword>
<dbReference type="GO" id="GO:0061709">
    <property type="term" value="P:reticulophagy"/>
    <property type="evidence" value="ECO:0007669"/>
    <property type="project" value="TreeGrafter"/>
</dbReference>
<organism evidence="12 13">
    <name type="scientific">Leptomonas seymouri</name>
    <dbReference type="NCBI Taxonomy" id="5684"/>
    <lineage>
        <taxon>Eukaryota</taxon>
        <taxon>Discoba</taxon>
        <taxon>Euglenozoa</taxon>
        <taxon>Kinetoplastea</taxon>
        <taxon>Metakinetoplastina</taxon>
        <taxon>Trypanosomatida</taxon>
        <taxon>Trypanosomatidae</taxon>
        <taxon>Leishmaniinae</taxon>
        <taxon>Leptomonas</taxon>
    </lineage>
</organism>
<feature type="region of interest" description="Disordered" evidence="11">
    <location>
        <begin position="536"/>
        <end position="555"/>
    </location>
</feature>
<sequence length="728" mass="80198">MAWEMRTSVLRLPRFSLRFAGSGKIEDMRAFMQTLYVYWYNKGFWGATVASAVDFLNTLVLFIVAVIFTMRFDWVTALNCPEAECATHQFVSGLHAPYVFHKTLWGYIWGFVFLSATCSACVYELTRFVETYYLQGEIEEVAREAGVETGFLTPLHRWRYHWRRGLNGRDGHESIGLRGGDGIALSTAGWGEFLEVICAAVGRSGSVKFGAPGEPLSPLRAVQALMQLENYLIALHEGGALKGTALRYVSSSVLTMLLASMFDAFRTVEGRHKAMWAVRSTMVLYAGLYGAGYLFFCLYAVLKVLVKNAVQVKVNYWALSQRTWTAEAEWRFRLYNEVEHLHSSRLRAGAEVAEAMVARLRISNSVSRLVRRVCGTCVLVTALLSFLNPGLLIGGSIGGLTLVWWLTLALTLYACVPEVDPREREYAYAADLEKLVGHLHFDTREWFESADVFYEHLTTHFFENRLQVVLTSLLEHLALPLLLLWAMYDGSVEALVEFVVQHSTTVDGIGSIAVGSDWTASSLTGSTEEWEEGEQELSGADGASRSAHGKDSASSATLLGGATATTGTAQSRVKKVQQSVASFAAVYSGWYLRHIDGPTGEAPLATDAYDASLQLFLRDLSQRVCDSSKGGAAENLTESVSSFMPPFPTQTEMGHTVPREIAVNEPNNEGGATGGVLPFATGSTTAHEREQLFVSQVSSIYYHSFHASSIGQRRRGNSNYGTGRGEAV</sequence>
<dbReference type="GO" id="GO:0034497">
    <property type="term" value="P:protein localization to phagophore assembly site"/>
    <property type="evidence" value="ECO:0007669"/>
    <property type="project" value="TreeGrafter"/>
</dbReference>
<keyword evidence="5 10" id="KW-0812">Transmembrane</keyword>
<protein>
    <recommendedName>
        <fullName evidence="3 10">Autophagy-related protein 9</fullName>
    </recommendedName>
</protein>
<dbReference type="GO" id="GO:0034727">
    <property type="term" value="P:piecemeal microautophagy of the nucleus"/>
    <property type="evidence" value="ECO:0007669"/>
    <property type="project" value="TreeGrafter"/>
</dbReference>
<evidence type="ECO:0000256" key="1">
    <source>
        <dbReference type="ARBA" id="ARBA00004511"/>
    </source>
</evidence>
<keyword evidence="7 10" id="KW-0072">Autophagy</keyword>
<dbReference type="OMA" id="IPTGECV"/>
<evidence type="ECO:0000256" key="6">
    <source>
        <dbReference type="ARBA" id="ARBA00022989"/>
    </source>
</evidence>
<evidence type="ECO:0000256" key="11">
    <source>
        <dbReference type="SAM" id="MobiDB-lite"/>
    </source>
</evidence>
<comment type="subcellular location">
    <subcellularLocation>
        <location evidence="1 10">Preautophagosomal structure membrane</location>
        <topology evidence="1 10">Multi-pass membrane protein</topology>
    </subcellularLocation>
</comment>
<feature type="transmembrane region" description="Helical" evidence="10">
    <location>
        <begin position="104"/>
        <end position="125"/>
    </location>
</feature>
<dbReference type="PANTHER" id="PTHR13038:SF10">
    <property type="entry name" value="AUTOPHAGY-RELATED PROTEIN 9"/>
    <property type="match status" value="1"/>
</dbReference>
<dbReference type="AlphaFoldDB" id="A0A0N0P5S4"/>
<dbReference type="GO" id="GO:0005776">
    <property type="term" value="C:autophagosome"/>
    <property type="evidence" value="ECO:0007669"/>
    <property type="project" value="TreeGrafter"/>
</dbReference>
<evidence type="ECO:0000256" key="10">
    <source>
        <dbReference type="RuleBase" id="RU364027"/>
    </source>
</evidence>
<dbReference type="Pfam" id="PF04109">
    <property type="entry name" value="ATG9"/>
    <property type="match status" value="1"/>
</dbReference>
<evidence type="ECO:0000256" key="9">
    <source>
        <dbReference type="ARBA" id="ARBA00023136"/>
    </source>
</evidence>
<comment type="caution">
    <text evidence="10">Lacks conserved residue(s) required for the propagation of feature annotation.</text>
</comment>
<reference evidence="12 13" key="1">
    <citation type="journal article" date="2015" name="PLoS Pathog.">
        <title>Leptomonas seymouri: Adaptations to the Dixenous Life Cycle Analyzed by Genome Sequencing, Transcriptome Profiling and Co-infection with Leishmania donovani.</title>
        <authorList>
            <person name="Kraeva N."/>
            <person name="Butenko A."/>
            <person name="Hlavacova J."/>
            <person name="Kostygov A."/>
            <person name="Myskova J."/>
            <person name="Grybchuk D."/>
            <person name="Lestinova T."/>
            <person name="Votypka J."/>
            <person name="Volf P."/>
            <person name="Opperdoes F."/>
            <person name="Flegontov P."/>
            <person name="Lukes J."/>
            <person name="Yurchenko V."/>
        </authorList>
    </citation>
    <scope>NUCLEOTIDE SEQUENCE [LARGE SCALE GENOMIC DNA]</scope>
    <source>
        <strain evidence="12 13">ATCC 30220</strain>
    </source>
</reference>
<keyword evidence="8 10" id="KW-0445">Lipid transport</keyword>
<dbReference type="GO" id="GO:0006869">
    <property type="term" value="P:lipid transport"/>
    <property type="evidence" value="ECO:0007669"/>
    <property type="project" value="UniProtKB-KW"/>
</dbReference>
<dbReference type="EMBL" id="LJSK01000115">
    <property type="protein sequence ID" value="KPI86806.1"/>
    <property type="molecule type" value="Genomic_DNA"/>
</dbReference>
<feature type="transmembrane region" description="Helical" evidence="10">
    <location>
        <begin position="282"/>
        <end position="302"/>
    </location>
</feature>
<evidence type="ECO:0000256" key="4">
    <source>
        <dbReference type="ARBA" id="ARBA00022448"/>
    </source>
</evidence>
<dbReference type="PANTHER" id="PTHR13038">
    <property type="entry name" value="APG9 AUTOPHAGY 9"/>
    <property type="match status" value="1"/>
</dbReference>
<evidence type="ECO:0000256" key="5">
    <source>
        <dbReference type="ARBA" id="ARBA00022692"/>
    </source>
</evidence>
<name>A0A0N0P5S4_LEPSE</name>
<proteinExistence type="inferred from homology"/>
<evidence type="ECO:0000256" key="8">
    <source>
        <dbReference type="ARBA" id="ARBA00023055"/>
    </source>
</evidence>
<keyword evidence="6 10" id="KW-1133">Transmembrane helix</keyword>
<dbReference type="GO" id="GO:0000422">
    <property type="term" value="P:autophagy of mitochondrion"/>
    <property type="evidence" value="ECO:0007669"/>
    <property type="project" value="TreeGrafter"/>
</dbReference>
<accession>A0A0N0P5S4</accession>
<evidence type="ECO:0000256" key="3">
    <source>
        <dbReference type="ARBA" id="ARBA00018074"/>
    </source>
</evidence>
<comment type="function">
    <text evidence="10">Phospholipid scramblase involved in autophagy. Cycles between the preautophagosomal structure/phagophore assembly site (PAS) and the cytoplasmic vesicle pool and supplies membrane for the growing autophagosome. Lipid scramblase activity plays a key role in preautophagosomal structure/phagophore assembly by distributing the phospholipids that arrive through ATG2 from the cytoplasmic to the luminal leaflet of the bilayer, thereby driving autophagosomal membrane expansion.</text>
</comment>
<dbReference type="GO" id="GO:0034045">
    <property type="term" value="C:phagophore assembly site membrane"/>
    <property type="evidence" value="ECO:0007669"/>
    <property type="project" value="UniProtKB-SubCell"/>
</dbReference>
<comment type="caution">
    <text evidence="12">The sequence shown here is derived from an EMBL/GenBank/DDBJ whole genome shotgun (WGS) entry which is preliminary data.</text>
</comment>
<feature type="transmembrane region" description="Helical" evidence="10">
    <location>
        <begin position="44"/>
        <end position="68"/>
    </location>
</feature>
<comment type="similarity">
    <text evidence="2 10">Belongs to the ATG9 family.</text>
</comment>
<evidence type="ECO:0000256" key="2">
    <source>
        <dbReference type="ARBA" id="ARBA00006185"/>
    </source>
</evidence>
<evidence type="ECO:0000313" key="13">
    <source>
        <dbReference type="Proteomes" id="UP000038009"/>
    </source>
</evidence>
<evidence type="ECO:0000313" key="12">
    <source>
        <dbReference type="EMBL" id="KPI86806.1"/>
    </source>
</evidence>
<dbReference type="InterPro" id="IPR007241">
    <property type="entry name" value="Autophagy-rel_prot_9"/>
</dbReference>
<keyword evidence="9 10" id="KW-0472">Membrane</keyword>
<dbReference type="OrthoDB" id="2020634at2759"/>
<evidence type="ECO:0000256" key="7">
    <source>
        <dbReference type="ARBA" id="ARBA00023006"/>
    </source>
</evidence>